<dbReference type="PROSITE" id="PS50262">
    <property type="entry name" value="G_PROTEIN_RECEP_F1_2"/>
    <property type="match status" value="1"/>
</dbReference>
<evidence type="ECO:0000256" key="2">
    <source>
        <dbReference type="ARBA" id="ARBA00022692"/>
    </source>
</evidence>
<evidence type="ECO:0000313" key="11">
    <source>
        <dbReference type="Proteomes" id="UP000192578"/>
    </source>
</evidence>
<comment type="caution">
    <text evidence="10">The sequence shown here is derived from an EMBL/GenBank/DDBJ whole genome shotgun (WGS) entry which is preliminary data.</text>
</comment>
<feature type="transmembrane region" description="Helical" evidence="8">
    <location>
        <begin position="20"/>
        <end position="46"/>
    </location>
</feature>
<evidence type="ECO:0000256" key="6">
    <source>
        <dbReference type="ARBA" id="ARBA00023170"/>
    </source>
</evidence>
<evidence type="ECO:0000256" key="4">
    <source>
        <dbReference type="ARBA" id="ARBA00023040"/>
    </source>
</evidence>
<comment type="subcellular location">
    <subcellularLocation>
        <location evidence="1">Membrane</location>
        <topology evidence="1">Multi-pass membrane protein</topology>
    </subcellularLocation>
</comment>
<keyword evidence="2 8" id="KW-0812">Transmembrane</keyword>
<feature type="transmembrane region" description="Helical" evidence="8">
    <location>
        <begin position="246"/>
        <end position="263"/>
    </location>
</feature>
<keyword evidence="6" id="KW-0675">Receptor</keyword>
<feature type="domain" description="G-protein coupled receptors family 1 profile" evidence="9">
    <location>
        <begin position="38"/>
        <end position="300"/>
    </location>
</feature>
<gene>
    <name evidence="10" type="ORF">BV898_11348</name>
</gene>
<dbReference type="SMART" id="SM01381">
    <property type="entry name" value="7TM_GPCR_Srsx"/>
    <property type="match status" value="1"/>
</dbReference>
<dbReference type="Gene3D" id="1.20.1070.10">
    <property type="entry name" value="Rhodopsin 7-helix transmembrane proteins"/>
    <property type="match status" value="1"/>
</dbReference>
<accession>A0A1W0WH29</accession>
<proteinExistence type="predicted"/>
<dbReference type="GO" id="GO:0004930">
    <property type="term" value="F:G protein-coupled receptor activity"/>
    <property type="evidence" value="ECO:0007669"/>
    <property type="project" value="UniProtKB-KW"/>
</dbReference>
<dbReference type="InterPro" id="IPR017452">
    <property type="entry name" value="GPCR_Rhodpsn_7TM"/>
</dbReference>
<evidence type="ECO:0000256" key="7">
    <source>
        <dbReference type="ARBA" id="ARBA00023224"/>
    </source>
</evidence>
<organism evidence="10 11">
    <name type="scientific">Hypsibius exemplaris</name>
    <name type="common">Freshwater tardigrade</name>
    <dbReference type="NCBI Taxonomy" id="2072580"/>
    <lineage>
        <taxon>Eukaryota</taxon>
        <taxon>Metazoa</taxon>
        <taxon>Ecdysozoa</taxon>
        <taxon>Tardigrada</taxon>
        <taxon>Eutardigrada</taxon>
        <taxon>Parachela</taxon>
        <taxon>Hypsibioidea</taxon>
        <taxon>Hypsibiidae</taxon>
        <taxon>Hypsibius</taxon>
    </lineage>
</organism>
<keyword evidence="11" id="KW-1185">Reference proteome</keyword>
<keyword evidence="5 8" id="KW-0472">Membrane</keyword>
<feature type="transmembrane region" description="Helical" evidence="8">
    <location>
        <begin position="58"/>
        <end position="77"/>
    </location>
</feature>
<evidence type="ECO:0000256" key="3">
    <source>
        <dbReference type="ARBA" id="ARBA00022989"/>
    </source>
</evidence>
<feature type="transmembrane region" description="Helical" evidence="8">
    <location>
        <begin position="97"/>
        <end position="119"/>
    </location>
</feature>
<evidence type="ECO:0000256" key="1">
    <source>
        <dbReference type="ARBA" id="ARBA00004141"/>
    </source>
</evidence>
<evidence type="ECO:0000256" key="5">
    <source>
        <dbReference type="ARBA" id="ARBA00023136"/>
    </source>
</evidence>
<dbReference type="PANTHER" id="PTHR24243:SF208">
    <property type="entry name" value="PYROKININ-1 RECEPTOR"/>
    <property type="match status" value="1"/>
</dbReference>
<evidence type="ECO:0000256" key="8">
    <source>
        <dbReference type="SAM" id="Phobius"/>
    </source>
</evidence>
<dbReference type="Pfam" id="PF00001">
    <property type="entry name" value="7tm_1"/>
    <property type="match status" value="1"/>
</dbReference>
<reference evidence="11" key="1">
    <citation type="submission" date="2017-01" db="EMBL/GenBank/DDBJ databases">
        <title>Comparative genomics of anhydrobiosis in the tardigrade Hypsibius dujardini.</title>
        <authorList>
            <person name="Yoshida Y."/>
            <person name="Koutsovoulos G."/>
            <person name="Laetsch D."/>
            <person name="Stevens L."/>
            <person name="Kumar S."/>
            <person name="Horikawa D."/>
            <person name="Ishino K."/>
            <person name="Komine S."/>
            <person name="Tomita M."/>
            <person name="Blaxter M."/>
            <person name="Arakawa K."/>
        </authorList>
    </citation>
    <scope>NUCLEOTIDE SEQUENCE [LARGE SCALE GENOMIC DNA]</scope>
    <source>
        <strain evidence="11">Z151</strain>
    </source>
</reference>
<protein>
    <recommendedName>
        <fullName evidence="9">G-protein coupled receptors family 1 profile domain-containing protein</fullName>
    </recommendedName>
</protein>
<feature type="transmembrane region" description="Helical" evidence="8">
    <location>
        <begin position="193"/>
        <end position="216"/>
    </location>
</feature>
<keyword evidence="4" id="KW-0297">G-protein coupled receptor</keyword>
<dbReference type="EMBL" id="MTYJ01000104">
    <property type="protein sequence ID" value="OQV14508.1"/>
    <property type="molecule type" value="Genomic_DNA"/>
</dbReference>
<evidence type="ECO:0000313" key="10">
    <source>
        <dbReference type="EMBL" id="OQV14508.1"/>
    </source>
</evidence>
<feature type="transmembrane region" description="Helical" evidence="8">
    <location>
        <begin position="283"/>
        <end position="303"/>
    </location>
</feature>
<dbReference type="GO" id="GO:0005886">
    <property type="term" value="C:plasma membrane"/>
    <property type="evidence" value="ECO:0007669"/>
    <property type="project" value="TreeGrafter"/>
</dbReference>
<keyword evidence="3 8" id="KW-1133">Transmembrane helix</keyword>
<dbReference type="InterPro" id="IPR000276">
    <property type="entry name" value="GPCR_Rhodpsn"/>
</dbReference>
<dbReference type="OrthoDB" id="10017003at2759"/>
<sequence length="330" mass="37012">MNRSQNFSERIISNDLSFTSIAAWFGARIGLTVLGSILNFSILLLVYVNKRLRAGSGILIAHLVACDFVSCFVHVPINTAMPLAHALGYNLPREMCTYVYCAYTVTFVAGTWTESCLGLNRFVAVCFPQHYRYFAAKKITHGMILFCWVIGLSVQVPTAFGVTGSFAMSNGHCHTKIDVVSSYGVFALAVSTYVPYTIIGSSCGIILLQTTFLKFYRKRKIQPRSVMGEERLPKTVGIIPSERRMAVARMLIASFVWYFLWNSPAPILTSRWPKVMAIQSVNWWMRVTLVVRMAFNPVIFYAMGSDYREALTALLGMLAARHGQIFSRTK</sequence>
<dbReference type="CDD" id="cd00637">
    <property type="entry name" value="7tm_classA_rhodopsin-like"/>
    <property type="match status" value="1"/>
</dbReference>
<dbReference type="AlphaFoldDB" id="A0A1W0WH29"/>
<dbReference type="PANTHER" id="PTHR24243">
    <property type="entry name" value="G-PROTEIN COUPLED RECEPTOR"/>
    <property type="match status" value="1"/>
</dbReference>
<keyword evidence="7" id="KW-0807">Transducer</keyword>
<name>A0A1W0WH29_HYPEX</name>
<feature type="transmembrane region" description="Helical" evidence="8">
    <location>
        <begin position="139"/>
        <end position="160"/>
    </location>
</feature>
<dbReference type="SUPFAM" id="SSF81321">
    <property type="entry name" value="Family A G protein-coupled receptor-like"/>
    <property type="match status" value="1"/>
</dbReference>
<dbReference type="Proteomes" id="UP000192578">
    <property type="component" value="Unassembled WGS sequence"/>
</dbReference>
<evidence type="ECO:0000259" key="9">
    <source>
        <dbReference type="PROSITE" id="PS50262"/>
    </source>
</evidence>